<name>X0XGN4_9ZZZZ</name>
<comment type="caution">
    <text evidence="1">The sequence shown here is derived from an EMBL/GenBank/DDBJ whole genome shotgun (WGS) entry which is preliminary data.</text>
</comment>
<organism evidence="1">
    <name type="scientific">marine sediment metagenome</name>
    <dbReference type="NCBI Taxonomy" id="412755"/>
    <lineage>
        <taxon>unclassified sequences</taxon>
        <taxon>metagenomes</taxon>
        <taxon>ecological metagenomes</taxon>
    </lineage>
</organism>
<evidence type="ECO:0000313" key="1">
    <source>
        <dbReference type="EMBL" id="GAG24096.1"/>
    </source>
</evidence>
<gene>
    <name evidence="1" type="ORF">S01H1_59004</name>
</gene>
<reference evidence="1" key="1">
    <citation type="journal article" date="2014" name="Front. Microbiol.">
        <title>High frequency of phylogenetically diverse reductive dehalogenase-homologous genes in deep subseafloor sedimentary metagenomes.</title>
        <authorList>
            <person name="Kawai M."/>
            <person name="Futagami T."/>
            <person name="Toyoda A."/>
            <person name="Takaki Y."/>
            <person name="Nishi S."/>
            <person name="Hori S."/>
            <person name="Arai W."/>
            <person name="Tsubouchi T."/>
            <person name="Morono Y."/>
            <person name="Uchiyama I."/>
            <person name="Ito T."/>
            <person name="Fujiyama A."/>
            <person name="Inagaki F."/>
            <person name="Takami H."/>
        </authorList>
    </citation>
    <scope>NUCLEOTIDE SEQUENCE</scope>
    <source>
        <strain evidence="1">Expedition CK06-06</strain>
    </source>
</reference>
<feature type="non-terminal residue" evidence="1">
    <location>
        <position position="1"/>
    </location>
</feature>
<proteinExistence type="predicted"/>
<sequence length="235" mass="25629">FGCFGHGVSPGSECRRMGDIALRDQELTVTTLEHMLGTPAIPDRWESVPDALAAIFTGREMGIGPMMSLSQLYIVDGQVALEGKTMLALIYKAGHKVQVNLTTTKATVVAYRWDPKAFESSGAYYEAGIFNFTMDDAIAAGLWEKDNYQQYPADMLGWKAVARAARFAYPDVLLGGYVPEDVGIETPVEQFEQSDDVVIEDEPTEAEATENLEDILDATVTTGMVETGDEPDVVS</sequence>
<protein>
    <submittedName>
        <fullName evidence="1">Uncharacterized protein</fullName>
    </submittedName>
</protein>
<dbReference type="EMBL" id="BARS01038568">
    <property type="protein sequence ID" value="GAG24096.1"/>
    <property type="molecule type" value="Genomic_DNA"/>
</dbReference>
<dbReference type="AlphaFoldDB" id="X0XGN4"/>
<accession>X0XGN4</accession>